<reference evidence="1" key="1">
    <citation type="submission" date="2020-09" db="EMBL/GenBank/DDBJ databases">
        <title>A novel bacterium of genus Paenibacillus, isolated from South China Sea.</title>
        <authorList>
            <person name="Huang H."/>
            <person name="Mo K."/>
            <person name="Hu Y."/>
        </authorList>
    </citation>
    <scope>NUCLEOTIDE SEQUENCE</scope>
    <source>
        <strain evidence="1">IB182496</strain>
    </source>
</reference>
<proteinExistence type="predicted"/>
<keyword evidence="2" id="KW-1185">Reference proteome</keyword>
<gene>
    <name evidence="1" type="ORF">IDH44_09000</name>
</gene>
<dbReference type="RefSeq" id="WP_190916836.1">
    <property type="nucleotide sequence ID" value="NZ_JACXIZ010000015.1"/>
</dbReference>
<protein>
    <submittedName>
        <fullName evidence="1">Uncharacterized protein</fullName>
    </submittedName>
</protein>
<dbReference type="AlphaFoldDB" id="A0A927GRJ5"/>
<dbReference type="Proteomes" id="UP000621560">
    <property type="component" value="Unassembled WGS sequence"/>
</dbReference>
<sequence>MKFYRYWHRAYGEAEQPDGQKLPFAIWRWSDTSRGEAERAALEAADALALRIRQGEPLPRGYTYGERPMREQVLHAHTDRDGRVLYAVTRNSYGALVLNTAQAMFVDVDLEAFEPDYTWSQRLKRLWDRQSVREARAEQAEAAAMERLEAWLLTRHAWGVRVYRTRAGLRYLVTHAPFEPDGREADEMMADLNSDPKYRHLCRVQQCFRARLTPKPWRCGSSRPPTAFPFESEAEQAHLRDWVRAYDADRAGWAACRFLGHRGHAFVSDELDPIVRLHDQETRALEDLPLA</sequence>
<dbReference type="EMBL" id="JACXIZ010000015">
    <property type="protein sequence ID" value="MBD2845326.1"/>
    <property type="molecule type" value="Genomic_DNA"/>
</dbReference>
<comment type="caution">
    <text evidence="1">The sequence shown here is derived from an EMBL/GenBank/DDBJ whole genome shotgun (WGS) entry which is preliminary data.</text>
</comment>
<accession>A0A927GRJ5</accession>
<organism evidence="1 2">
    <name type="scientific">Paenibacillus sabuli</name>
    <dbReference type="NCBI Taxonomy" id="2772509"/>
    <lineage>
        <taxon>Bacteria</taxon>
        <taxon>Bacillati</taxon>
        <taxon>Bacillota</taxon>
        <taxon>Bacilli</taxon>
        <taxon>Bacillales</taxon>
        <taxon>Paenibacillaceae</taxon>
        <taxon>Paenibacillus</taxon>
    </lineage>
</organism>
<name>A0A927GRJ5_9BACL</name>
<evidence type="ECO:0000313" key="1">
    <source>
        <dbReference type="EMBL" id="MBD2845326.1"/>
    </source>
</evidence>
<evidence type="ECO:0000313" key="2">
    <source>
        <dbReference type="Proteomes" id="UP000621560"/>
    </source>
</evidence>